<dbReference type="EMBL" id="SRHE01000373">
    <property type="protein sequence ID" value="TWW09133.1"/>
    <property type="molecule type" value="Genomic_DNA"/>
</dbReference>
<name>A0A5C6M4K8_9PLAN</name>
<feature type="transmembrane region" description="Helical" evidence="1">
    <location>
        <begin position="108"/>
        <end position="131"/>
    </location>
</feature>
<dbReference type="Proteomes" id="UP000321083">
    <property type="component" value="Unassembled WGS sequence"/>
</dbReference>
<feature type="transmembrane region" description="Helical" evidence="1">
    <location>
        <begin position="175"/>
        <end position="195"/>
    </location>
</feature>
<keyword evidence="1" id="KW-1133">Transmembrane helix</keyword>
<dbReference type="AlphaFoldDB" id="A0A5C6M4K8"/>
<proteinExistence type="predicted"/>
<evidence type="ECO:0000256" key="1">
    <source>
        <dbReference type="SAM" id="Phobius"/>
    </source>
</evidence>
<dbReference type="Pfam" id="PF10067">
    <property type="entry name" value="DUF2306"/>
    <property type="match status" value="1"/>
</dbReference>
<keyword evidence="1" id="KW-0472">Membrane</keyword>
<sequence>MRLFATALLAGLCLIIGIYPLAYVLTDDRFGLLQSKPNAVVGSSWWRLGFHAHILSGGVALSVGWSQFVHGWRTRFPRVHRAVGRLYVVLVLVSGLAALSIAPYTSTGWVAALAFGILAVIWLTVTVLAWDSIRRRDVQRHKAFMVYSFSACCAAVTLRLWLPVLLLVLRLDFSVAYPIVAWLCWVPNLLVARLINSRTAAASR</sequence>
<evidence type="ECO:0008006" key="4">
    <source>
        <dbReference type="Google" id="ProtNLM"/>
    </source>
</evidence>
<protein>
    <recommendedName>
        <fullName evidence="4">DUF2306 domain-containing protein</fullName>
    </recommendedName>
</protein>
<feature type="transmembrane region" description="Helical" evidence="1">
    <location>
        <begin position="82"/>
        <end position="102"/>
    </location>
</feature>
<comment type="caution">
    <text evidence="2">The sequence shown here is derived from an EMBL/GenBank/DDBJ whole genome shotgun (WGS) entry which is preliminary data.</text>
</comment>
<accession>A0A5C6M4K8</accession>
<feature type="transmembrane region" description="Helical" evidence="1">
    <location>
        <begin position="143"/>
        <end position="169"/>
    </location>
</feature>
<organism evidence="2 3">
    <name type="scientific">Planctomyces bekefii</name>
    <dbReference type="NCBI Taxonomy" id="1653850"/>
    <lineage>
        <taxon>Bacteria</taxon>
        <taxon>Pseudomonadati</taxon>
        <taxon>Planctomycetota</taxon>
        <taxon>Planctomycetia</taxon>
        <taxon>Planctomycetales</taxon>
        <taxon>Planctomycetaceae</taxon>
        <taxon>Planctomyces</taxon>
    </lineage>
</organism>
<gene>
    <name evidence="2" type="ORF">E3A20_17380</name>
</gene>
<feature type="transmembrane region" description="Helical" evidence="1">
    <location>
        <begin position="50"/>
        <end position="70"/>
    </location>
</feature>
<keyword evidence="3" id="KW-1185">Reference proteome</keyword>
<reference evidence="2 3" key="2">
    <citation type="submission" date="2019-08" db="EMBL/GenBank/DDBJ databases">
        <authorList>
            <person name="Henke P."/>
        </authorList>
    </citation>
    <scope>NUCLEOTIDE SEQUENCE [LARGE SCALE GENOMIC DNA]</scope>
    <source>
        <strain evidence="2">Phe10_nw2017</strain>
    </source>
</reference>
<keyword evidence="1" id="KW-0812">Transmembrane</keyword>
<dbReference type="InterPro" id="IPR018750">
    <property type="entry name" value="DUF2306_membrane"/>
</dbReference>
<reference evidence="2 3" key="1">
    <citation type="submission" date="2019-08" db="EMBL/GenBank/DDBJ databases">
        <title>100 year-old enigma solved: identification of Planctomyces bekefii, the type genus and species of the phylum Planctomycetes.</title>
        <authorList>
            <person name="Svetlana D.N."/>
            <person name="Overmann J."/>
        </authorList>
    </citation>
    <scope>NUCLEOTIDE SEQUENCE [LARGE SCALE GENOMIC DNA]</scope>
    <source>
        <strain evidence="2">Phe10_nw2017</strain>
    </source>
</reference>
<evidence type="ECO:0000313" key="3">
    <source>
        <dbReference type="Proteomes" id="UP000321083"/>
    </source>
</evidence>
<evidence type="ECO:0000313" key="2">
    <source>
        <dbReference type="EMBL" id="TWW09133.1"/>
    </source>
</evidence>